<reference evidence="3 4" key="1">
    <citation type="submission" date="2024-03" db="EMBL/GenBank/DDBJ databases">
        <title>High-quality draft genome sequencing of Tistrella sp. BH-R2-4.</title>
        <authorList>
            <person name="Dong C."/>
        </authorList>
    </citation>
    <scope>NUCLEOTIDE SEQUENCE [LARGE SCALE GENOMIC DNA]</scope>
    <source>
        <strain evidence="3 4">BH-R2-4</strain>
    </source>
</reference>
<evidence type="ECO:0000256" key="1">
    <source>
        <dbReference type="SAM" id="MobiDB-lite"/>
    </source>
</evidence>
<evidence type="ECO:0000313" key="4">
    <source>
        <dbReference type="Proteomes" id="UP001413721"/>
    </source>
</evidence>
<comment type="caution">
    <text evidence="3">The sequence shown here is derived from an EMBL/GenBank/DDBJ whole genome shotgun (WGS) entry which is preliminary data.</text>
</comment>
<dbReference type="InterPro" id="IPR011992">
    <property type="entry name" value="EF-hand-dom_pair"/>
</dbReference>
<name>A0ABU9YM79_9PROT</name>
<dbReference type="PROSITE" id="PS50222">
    <property type="entry name" value="EF_HAND_2"/>
    <property type="match status" value="2"/>
</dbReference>
<evidence type="ECO:0000259" key="2">
    <source>
        <dbReference type="PROSITE" id="PS50222"/>
    </source>
</evidence>
<dbReference type="PROSITE" id="PS00018">
    <property type="entry name" value="EF_HAND_1"/>
    <property type="match status" value="2"/>
</dbReference>
<dbReference type="InterPro" id="IPR002048">
    <property type="entry name" value="EF_hand_dom"/>
</dbReference>
<dbReference type="InterPro" id="IPR018247">
    <property type="entry name" value="EF_Hand_1_Ca_BS"/>
</dbReference>
<evidence type="ECO:0000313" key="3">
    <source>
        <dbReference type="EMBL" id="MEN2989917.1"/>
    </source>
</evidence>
<dbReference type="Pfam" id="PF13202">
    <property type="entry name" value="EF-hand_5"/>
    <property type="match status" value="1"/>
</dbReference>
<protein>
    <recommendedName>
        <fullName evidence="2">EF-hand domain-containing protein</fullName>
    </recommendedName>
</protein>
<dbReference type="RefSeq" id="WP_345937818.1">
    <property type="nucleotide sequence ID" value="NZ_JBBKTW010000006.1"/>
</dbReference>
<organism evidence="3 4">
    <name type="scientific">Tistrella arctica</name>
    <dbReference type="NCBI Taxonomy" id="3133430"/>
    <lineage>
        <taxon>Bacteria</taxon>
        <taxon>Pseudomonadati</taxon>
        <taxon>Pseudomonadota</taxon>
        <taxon>Alphaproteobacteria</taxon>
        <taxon>Geminicoccales</taxon>
        <taxon>Geminicoccaceae</taxon>
        <taxon>Tistrella</taxon>
    </lineage>
</organism>
<dbReference type="SUPFAM" id="SSF47473">
    <property type="entry name" value="EF-hand"/>
    <property type="match status" value="1"/>
</dbReference>
<feature type="domain" description="EF-hand" evidence="2">
    <location>
        <begin position="188"/>
        <end position="223"/>
    </location>
</feature>
<dbReference type="Proteomes" id="UP001413721">
    <property type="component" value="Unassembled WGS sequence"/>
</dbReference>
<feature type="region of interest" description="Disordered" evidence="1">
    <location>
        <begin position="154"/>
        <end position="192"/>
    </location>
</feature>
<feature type="region of interest" description="Disordered" evidence="1">
    <location>
        <begin position="1"/>
        <end position="26"/>
    </location>
</feature>
<sequence length="249" mass="24171">MSSIGSITQQAISTWSSRSGTNRSSAAATALQDLTGSAGSATASTTATITPQAATTSGTAGAFVQQMSDLLQSALLSLQEAAAGSPVQGGQAGQTEPDAEAMVARLDTDSDGLVTRDEFVAGKPDEVSDAQAAALWDSIAGADTESLTGTAFAEGLAASGGPGGPGGPGGAGGPPPGGPPPAASDDDDDEDTLTGLYAMLDTNEDGKVSAEELAAGGKKAFQAITAALSAYRQADEQATGTATATAVTA</sequence>
<gene>
    <name evidence="3" type="ORF">WG926_16490</name>
</gene>
<feature type="compositionally biased region" description="Gly residues" evidence="1">
    <location>
        <begin position="158"/>
        <end position="172"/>
    </location>
</feature>
<keyword evidence="4" id="KW-1185">Reference proteome</keyword>
<feature type="compositionally biased region" description="Pro residues" evidence="1">
    <location>
        <begin position="173"/>
        <end position="182"/>
    </location>
</feature>
<proteinExistence type="predicted"/>
<feature type="domain" description="EF-hand" evidence="2">
    <location>
        <begin position="94"/>
        <end position="129"/>
    </location>
</feature>
<accession>A0ABU9YM79</accession>
<dbReference type="Gene3D" id="1.10.238.10">
    <property type="entry name" value="EF-hand"/>
    <property type="match status" value="1"/>
</dbReference>
<dbReference type="EMBL" id="JBBKTW010000006">
    <property type="protein sequence ID" value="MEN2989917.1"/>
    <property type="molecule type" value="Genomic_DNA"/>
</dbReference>